<evidence type="ECO:0000259" key="5">
    <source>
        <dbReference type="Pfam" id="PF09375"/>
    </source>
</evidence>
<sequence length="400" mass="41558">MPRTTPAAATAAVLLLPLLAACVPNDPAGGPATAGASGALTVSSTADACDVSAATAPSGTLTFTVTNDGGDVTEFYLLAEDGLRIVSEIENIGPGLTRDLVVQAAPGDYFTACKPGMVGDGIRAAFTVTDSGQQVGPTGDTAEQLAAAEASYVAYVKDQVGSLIAGTEEFAAAYAAGEDDRARELYAATRLHWERVEPVAESFGDLDPALDLREADLEDGQAWTGWHLVEKDLWQPAPEANGGAAYVPLTAEQRTAAADDLVANTQKLVDQVNADGFTFEAFQIANGAKALLDEVATGKVTGEEEIWSHTDLWDFQGNVDGARVAYEVLQDVVTERDPDLAAGLEQRFAELEELLAAQGSVDAGFAAYTDLTDDQVTALAAAVDALSEPLSRLTTTVTGA</sequence>
<dbReference type="PANTHER" id="PTHR39192">
    <property type="entry name" value="IRON UPTAKE SYSTEM COMPONENT EFEO"/>
    <property type="match status" value="1"/>
</dbReference>
<dbReference type="InterPro" id="IPR050894">
    <property type="entry name" value="EfeM/EfeO_iron_uptake"/>
</dbReference>
<protein>
    <submittedName>
        <fullName evidence="7">Iron uptake system component EfeO</fullName>
    </submittedName>
    <submittedName>
        <fullName evidence="6">Lipoprotein</fullName>
    </submittedName>
</protein>
<dbReference type="PROSITE" id="PS51257">
    <property type="entry name" value="PROKAR_LIPOPROTEIN"/>
    <property type="match status" value="1"/>
</dbReference>
<dbReference type="AlphaFoldDB" id="A0A511FG01"/>
<feature type="domain" description="Imelysin-like" evidence="5">
    <location>
        <begin position="149"/>
        <end position="393"/>
    </location>
</feature>
<evidence type="ECO:0000256" key="4">
    <source>
        <dbReference type="SAM" id="SignalP"/>
    </source>
</evidence>
<keyword evidence="6" id="KW-0449">Lipoprotein</keyword>
<dbReference type="Proteomes" id="UP000564629">
    <property type="component" value="Unassembled WGS sequence"/>
</dbReference>
<dbReference type="RefSeq" id="WP_146839982.1">
    <property type="nucleotide sequence ID" value="NZ_BJVQ01000065.1"/>
</dbReference>
<dbReference type="InterPro" id="IPR018976">
    <property type="entry name" value="Imelysin-like"/>
</dbReference>
<name>A0A511FG01_9CELL</name>
<evidence type="ECO:0000313" key="6">
    <source>
        <dbReference type="EMBL" id="GEL48179.1"/>
    </source>
</evidence>
<reference evidence="7 9" key="2">
    <citation type="submission" date="2020-08" db="EMBL/GenBank/DDBJ databases">
        <title>Sequencing the genomes of 1000 actinobacteria strains.</title>
        <authorList>
            <person name="Klenk H.-P."/>
        </authorList>
    </citation>
    <scope>NUCLEOTIDE SEQUENCE [LARGE SCALE GENOMIC DNA]</scope>
    <source>
        <strain evidence="7 9">DSM 9581</strain>
    </source>
</reference>
<accession>A0A511FG01</accession>
<organism evidence="6 8">
    <name type="scientific">Cellulomonas hominis</name>
    <dbReference type="NCBI Taxonomy" id="156981"/>
    <lineage>
        <taxon>Bacteria</taxon>
        <taxon>Bacillati</taxon>
        <taxon>Actinomycetota</taxon>
        <taxon>Actinomycetes</taxon>
        <taxon>Micrococcales</taxon>
        <taxon>Cellulomonadaceae</taxon>
        <taxon>Cellulomonas</taxon>
    </lineage>
</organism>
<evidence type="ECO:0000313" key="7">
    <source>
        <dbReference type="EMBL" id="MBB5471277.1"/>
    </source>
</evidence>
<feature type="chain" id="PRO_5038307466" evidence="4">
    <location>
        <begin position="21"/>
        <end position="400"/>
    </location>
</feature>
<dbReference type="CDD" id="cd14656">
    <property type="entry name" value="Imelysin-like_EfeO"/>
    <property type="match status" value="1"/>
</dbReference>
<comment type="similarity">
    <text evidence="2">Belongs to the EfeM/EfeO family.</text>
</comment>
<comment type="caution">
    <text evidence="6">The sequence shown here is derived from an EMBL/GenBank/DDBJ whole genome shotgun (WGS) entry which is preliminary data.</text>
</comment>
<feature type="signal peptide" evidence="4">
    <location>
        <begin position="1"/>
        <end position="20"/>
    </location>
</feature>
<dbReference type="EMBL" id="BJVQ01000065">
    <property type="protein sequence ID" value="GEL48179.1"/>
    <property type="molecule type" value="Genomic_DNA"/>
</dbReference>
<evidence type="ECO:0000256" key="3">
    <source>
        <dbReference type="ARBA" id="ARBA00022729"/>
    </source>
</evidence>
<dbReference type="OrthoDB" id="7348379at2"/>
<dbReference type="NCBIfam" id="NF041757">
    <property type="entry name" value="EfeO"/>
    <property type="match status" value="1"/>
</dbReference>
<dbReference type="Pfam" id="PF09375">
    <property type="entry name" value="Peptidase_M75"/>
    <property type="match status" value="1"/>
</dbReference>
<evidence type="ECO:0000256" key="2">
    <source>
        <dbReference type="ARBA" id="ARBA00005989"/>
    </source>
</evidence>
<dbReference type="PANTHER" id="PTHR39192:SF1">
    <property type="entry name" value="IRON UPTAKE SYSTEM COMPONENT EFEO"/>
    <property type="match status" value="1"/>
</dbReference>
<evidence type="ECO:0000313" key="8">
    <source>
        <dbReference type="Proteomes" id="UP000321723"/>
    </source>
</evidence>
<keyword evidence="3 4" id="KW-0732">Signal</keyword>
<dbReference type="Proteomes" id="UP000321723">
    <property type="component" value="Unassembled WGS sequence"/>
</dbReference>
<dbReference type="GO" id="GO:0030313">
    <property type="term" value="C:cell envelope"/>
    <property type="evidence" value="ECO:0007669"/>
    <property type="project" value="UniProtKB-SubCell"/>
</dbReference>
<evidence type="ECO:0000313" key="9">
    <source>
        <dbReference type="Proteomes" id="UP000564629"/>
    </source>
</evidence>
<reference evidence="6 8" key="1">
    <citation type="submission" date="2019-07" db="EMBL/GenBank/DDBJ databases">
        <title>Whole genome shotgun sequence of Cellulomonas hominis NBRC 16055.</title>
        <authorList>
            <person name="Hosoyama A."/>
            <person name="Uohara A."/>
            <person name="Ohji S."/>
            <person name="Ichikawa N."/>
        </authorList>
    </citation>
    <scope>NUCLEOTIDE SEQUENCE [LARGE SCALE GENOMIC DNA]</scope>
    <source>
        <strain evidence="6 8">NBRC 16055</strain>
    </source>
</reference>
<keyword evidence="8" id="KW-1185">Reference proteome</keyword>
<dbReference type="EMBL" id="JACHDN010000001">
    <property type="protein sequence ID" value="MBB5471277.1"/>
    <property type="molecule type" value="Genomic_DNA"/>
</dbReference>
<evidence type="ECO:0000256" key="1">
    <source>
        <dbReference type="ARBA" id="ARBA00004196"/>
    </source>
</evidence>
<dbReference type="InterPro" id="IPR038352">
    <property type="entry name" value="Imelysin_sf"/>
</dbReference>
<dbReference type="InterPro" id="IPR034981">
    <property type="entry name" value="Imelysin-like_EfeO/Algp7"/>
</dbReference>
<comment type="subcellular location">
    <subcellularLocation>
        <location evidence="1">Cell envelope</location>
    </subcellularLocation>
</comment>
<gene>
    <name evidence="6" type="primary">ycdO</name>
    <name evidence="6" type="ORF">CHO01_32950</name>
    <name evidence="7" type="ORF">HNR08_000013</name>
</gene>
<dbReference type="InterPro" id="IPR053377">
    <property type="entry name" value="Iron_uptake_EfeM/EfeO"/>
</dbReference>
<proteinExistence type="inferred from homology"/>
<dbReference type="Gene3D" id="1.20.1420.20">
    <property type="entry name" value="M75 peptidase, HXXE motif"/>
    <property type="match status" value="1"/>
</dbReference>